<reference evidence="3" key="1">
    <citation type="submission" date="2016-06" db="EMBL/GenBank/DDBJ databases">
        <title>Parallel loss of symbiosis genes in relatives of nitrogen-fixing non-legume Parasponia.</title>
        <authorList>
            <person name="Van Velzen R."/>
            <person name="Holmer R."/>
            <person name="Bu F."/>
            <person name="Rutten L."/>
            <person name="Van Zeijl A."/>
            <person name="Liu W."/>
            <person name="Santuari L."/>
            <person name="Cao Q."/>
            <person name="Sharma T."/>
            <person name="Shen D."/>
            <person name="Roswanjaya Y."/>
            <person name="Wardhani T."/>
            <person name="Kalhor M.S."/>
            <person name="Jansen J."/>
            <person name="Van den Hoogen J."/>
            <person name="Gungor B."/>
            <person name="Hartog M."/>
            <person name="Hontelez J."/>
            <person name="Verver J."/>
            <person name="Yang W.-C."/>
            <person name="Schijlen E."/>
            <person name="Repin R."/>
            <person name="Schilthuizen M."/>
            <person name="Schranz E."/>
            <person name="Heidstra R."/>
            <person name="Miyata K."/>
            <person name="Fedorova E."/>
            <person name="Kohlen W."/>
            <person name="Bisseling T."/>
            <person name="Smit S."/>
            <person name="Geurts R."/>
        </authorList>
    </citation>
    <scope>NUCLEOTIDE SEQUENCE [LARGE SCALE GENOMIC DNA]</scope>
    <source>
        <strain evidence="3">cv. WU1-14</strain>
    </source>
</reference>
<dbReference type="OrthoDB" id="1736523at2759"/>
<dbReference type="InterPro" id="IPR007461">
    <property type="entry name" value="Ysc84_actin-binding"/>
</dbReference>
<proteinExistence type="predicted"/>
<dbReference type="Pfam" id="PF04366">
    <property type="entry name" value="Ysc84"/>
    <property type="match status" value="1"/>
</dbReference>
<dbReference type="InterPro" id="IPR051702">
    <property type="entry name" value="SH3_domain_YSC84-like"/>
</dbReference>
<keyword evidence="3" id="KW-1185">Reference proteome</keyword>
<dbReference type="Proteomes" id="UP000237105">
    <property type="component" value="Unassembled WGS sequence"/>
</dbReference>
<dbReference type="PANTHER" id="PTHR15629">
    <property type="entry name" value="SH3YL1 PROTEIN"/>
    <property type="match status" value="1"/>
</dbReference>
<comment type="caution">
    <text evidence="2">The sequence shown here is derived from an EMBL/GenBank/DDBJ whole genome shotgun (WGS) entry which is preliminary data.</text>
</comment>
<dbReference type="STRING" id="3476.A0A2P5D982"/>
<dbReference type="PANTHER" id="PTHR15629:SF43">
    <property type="entry name" value="RING_FYVE_PHD-TYPE ZINC FINGER FAMILY PROTEIN"/>
    <property type="match status" value="1"/>
</dbReference>
<gene>
    <name evidence="2" type="ORF">PanWU01x14_086410</name>
</gene>
<evidence type="ECO:0000259" key="1">
    <source>
        <dbReference type="Pfam" id="PF04366"/>
    </source>
</evidence>
<dbReference type="AlphaFoldDB" id="A0A2P5D982"/>
<name>A0A2P5D982_PARAD</name>
<sequence length="139" mass="15219">MATISIGFVWKVDVLKRPDLLSEKDRKKRKCCLEFNMISLTFRQKIGGQHISVGAGLSVHVAAGIVGRVAEADVHVGVGGYAACYTYSCSKGAFLGCKLELRRDYSDNSRHKTTRDFTATEAVTTHHMQTTPVVAQMGL</sequence>
<dbReference type="EMBL" id="JXTB01000054">
    <property type="protein sequence ID" value="PON69857.1"/>
    <property type="molecule type" value="Genomic_DNA"/>
</dbReference>
<dbReference type="GO" id="GO:0035091">
    <property type="term" value="F:phosphatidylinositol binding"/>
    <property type="evidence" value="ECO:0007669"/>
    <property type="project" value="TreeGrafter"/>
</dbReference>
<protein>
    <submittedName>
        <fullName evidence="2">Ysc84 actin-binding domain containing protein</fullName>
    </submittedName>
</protein>
<feature type="domain" description="Ysc84 actin-binding" evidence="1">
    <location>
        <begin position="52"/>
        <end position="102"/>
    </location>
</feature>
<accession>A0A2P5D982</accession>
<evidence type="ECO:0000313" key="3">
    <source>
        <dbReference type="Proteomes" id="UP000237105"/>
    </source>
</evidence>
<evidence type="ECO:0000313" key="2">
    <source>
        <dbReference type="EMBL" id="PON69857.1"/>
    </source>
</evidence>
<organism evidence="2 3">
    <name type="scientific">Parasponia andersonii</name>
    <name type="common">Sponia andersonii</name>
    <dbReference type="NCBI Taxonomy" id="3476"/>
    <lineage>
        <taxon>Eukaryota</taxon>
        <taxon>Viridiplantae</taxon>
        <taxon>Streptophyta</taxon>
        <taxon>Embryophyta</taxon>
        <taxon>Tracheophyta</taxon>
        <taxon>Spermatophyta</taxon>
        <taxon>Magnoliopsida</taxon>
        <taxon>eudicotyledons</taxon>
        <taxon>Gunneridae</taxon>
        <taxon>Pentapetalae</taxon>
        <taxon>rosids</taxon>
        <taxon>fabids</taxon>
        <taxon>Rosales</taxon>
        <taxon>Cannabaceae</taxon>
        <taxon>Parasponia</taxon>
    </lineage>
</organism>